<evidence type="ECO:0000256" key="3">
    <source>
        <dbReference type="ARBA" id="ARBA00022723"/>
    </source>
</evidence>
<dbReference type="AlphaFoldDB" id="A0A1Q9AGP3"/>
<dbReference type="GO" id="GO:0004540">
    <property type="term" value="F:RNA nuclease activity"/>
    <property type="evidence" value="ECO:0007669"/>
    <property type="project" value="InterPro"/>
</dbReference>
<keyword evidence="5" id="KW-0800">Toxin</keyword>
<dbReference type="SUPFAM" id="SSF88723">
    <property type="entry name" value="PIN domain-like"/>
    <property type="match status" value="1"/>
</dbReference>
<keyword evidence="5" id="KW-0460">Magnesium</keyword>
<dbReference type="EC" id="3.1.-.-" evidence="5"/>
<accession>A0A1Q9AGP3</accession>
<dbReference type="InterPro" id="IPR041705">
    <property type="entry name" value="PIN_Sll0205"/>
</dbReference>
<dbReference type="Proteomes" id="UP000186143">
    <property type="component" value="Unassembled WGS sequence"/>
</dbReference>
<keyword evidence="3 5" id="KW-0479">Metal-binding</keyword>
<evidence type="ECO:0000313" key="8">
    <source>
        <dbReference type="Proteomes" id="UP000186143"/>
    </source>
</evidence>
<dbReference type="RefSeq" id="WP_075635875.1">
    <property type="nucleotide sequence ID" value="NZ_MKIO01000036.1"/>
</dbReference>
<dbReference type="GO" id="GO:0000287">
    <property type="term" value="F:magnesium ion binding"/>
    <property type="evidence" value="ECO:0007669"/>
    <property type="project" value="UniProtKB-UniRule"/>
</dbReference>
<evidence type="ECO:0000259" key="6">
    <source>
        <dbReference type="Pfam" id="PF01850"/>
    </source>
</evidence>
<dbReference type="OrthoDB" id="9798990at2"/>
<dbReference type="EMBL" id="MKIO01000036">
    <property type="protein sequence ID" value="OLP54332.1"/>
    <property type="molecule type" value="Genomic_DNA"/>
</dbReference>
<dbReference type="GO" id="GO:0016787">
    <property type="term" value="F:hydrolase activity"/>
    <property type="evidence" value="ECO:0007669"/>
    <property type="project" value="UniProtKB-KW"/>
</dbReference>
<keyword evidence="4 5" id="KW-0378">Hydrolase</keyword>
<dbReference type="GO" id="GO:0090729">
    <property type="term" value="F:toxin activity"/>
    <property type="evidence" value="ECO:0007669"/>
    <property type="project" value="UniProtKB-KW"/>
</dbReference>
<dbReference type="PANTHER" id="PTHR36173:SF1">
    <property type="entry name" value="RIBONUCLEASE VAPC22"/>
    <property type="match status" value="1"/>
</dbReference>
<proteinExistence type="inferred from homology"/>
<feature type="binding site" evidence="5">
    <location>
        <position position="5"/>
    </location>
    <ligand>
        <name>Mg(2+)</name>
        <dbReference type="ChEBI" id="CHEBI:18420"/>
    </ligand>
</feature>
<keyword evidence="2 5" id="KW-0540">Nuclease</keyword>
<protein>
    <recommendedName>
        <fullName evidence="5">Ribonuclease VapC</fullName>
        <shortName evidence="5">RNase VapC</shortName>
        <ecNumber evidence="5">3.1.-.-</ecNumber>
    </recommendedName>
    <alternativeName>
        <fullName evidence="5">Toxin VapC</fullName>
    </alternativeName>
</protein>
<sequence length="133" mass="14842">MILLDTHVLIWALEDDRRLAGDARERLRQSAQLAVSAISIWEIAMLVERRRLVLTQDLEAWVAKVLSIPQLLLIPIDPAIAIDSVRLRPPFHPDPADRLIVATARFLRAPLMTADRAILAYADAGHVDVIAAE</sequence>
<name>A0A1Q9AGP3_9HYPH</name>
<reference evidence="7 8" key="1">
    <citation type="submission" date="2016-09" db="EMBL/GenBank/DDBJ databases">
        <title>Rhizobium sp. nov., a novel species isolated from the rice rhizosphere.</title>
        <authorList>
            <person name="Zhao J."/>
            <person name="Zhang X."/>
        </authorList>
    </citation>
    <scope>NUCLEOTIDE SEQUENCE [LARGE SCALE GENOMIC DNA]</scope>
    <source>
        <strain evidence="7 8">MH17</strain>
    </source>
</reference>
<dbReference type="Pfam" id="PF01850">
    <property type="entry name" value="PIN"/>
    <property type="match status" value="1"/>
</dbReference>
<dbReference type="InterPro" id="IPR002716">
    <property type="entry name" value="PIN_dom"/>
</dbReference>
<evidence type="ECO:0000256" key="4">
    <source>
        <dbReference type="ARBA" id="ARBA00022801"/>
    </source>
</evidence>
<dbReference type="CDD" id="cd09872">
    <property type="entry name" value="PIN_Sll0205-like"/>
    <property type="match status" value="1"/>
</dbReference>
<dbReference type="InterPro" id="IPR029060">
    <property type="entry name" value="PIN-like_dom_sf"/>
</dbReference>
<comment type="function">
    <text evidence="5">Toxic component of a toxin-antitoxin (TA) system. An RNase.</text>
</comment>
<comment type="similarity">
    <text evidence="5">Belongs to the PINc/VapC protein family.</text>
</comment>
<evidence type="ECO:0000256" key="5">
    <source>
        <dbReference type="HAMAP-Rule" id="MF_00265"/>
    </source>
</evidence>
<feature type="binding site" evidence="5">
    <location>
        <position position="97"/>
    </location>
    <ligand>
        <name>Mg(2+)</name>
        <dbReference type="ChEBI" id="CHEBI:18420"/>
    </ligand>
</feature>
<dbReference type="HAMAP" id="MF_00265">
    <property type="entry name" value="VapC_Nob1"/>
    <property type="match status" value="1"/>
</dbReference>
<gene>
    <name evidence="5" type="primary">vapC</name>
    <name evidence="7" type="ORF">BJF92_15170</name>
</gene>
<feature type="domain" description="PIN" evidence="6">
    <location>
        <begin position="2"/>
        <end position="122"/>
    </location>
</feature>
<dbReference type="Gene3D" id="3.40.50.1010">
    <property type="entry name" value="5'-nuclease"/>
    <property type="match status" value="1"/>
</dbReference>
<dbReference type="PANTHER" id="PTHR36173">
    <property type="entry name" value="RIBONUCLEASE VAPC16-RELATED"/>
    <property type="match status" value="1"/>
</dbReference>
<keyword evidence="1 5" id="KW-1277">Toxin-antitoxin system</keyword>
<comment type="caution">
    <text evidence="7">The sequence shown here is derived from an EMBL/GenBank/DDBJ whole genome shotgun (WGS) entry which is preliminary data.</text>
</comment>
<evidence type="ECO:0000256" key="2">
    <source>
        <dbReference type="ARBA" id="ARBA00022722"/>
    </source>
</evidence>
<dbReference type="InterPro" id="IPR022907">
    <property type="entry name" value="VapC_family"/>
</dbReference>
<evidence type="ECO:0000256" key="1">
    <source>
        <dbReference type="ARBA" id="ARBA00022649"/>
    </source>
</evidence>
<evidence type="ECO:0000313" key="7">
    <source>
        <dbReference type="EMBL" id="OLP54332.1"/>
    </source>
</evidence>
<dbReference type="InterPro" id="IPR052919">
    <property type="entry name" value="TA_system_RNase"/>
</dbReference>
<organism evidence="7 8">
    <name type="scientific">Xaviernesmea rhizosphaerae</name>
    <dbReference type="NCBI Taxonomy" id="1672749"/>
    <lineage>
        <taxon>Bacteria</taxon>
        <taxon>Pseudomonadati</taxon>
        <taxon>Pseudomonadota</taxon>
        <taxon>Alphaproteobacteria</taxon>
        <taxon>Hyphomicrobiales</taxon>
        <taxon>Rhizobiaceae</taxon>
        <taxon>Rhizobium/Agrobacterium group</taxon>
        <taxon>Xaviernesmea</taxon>
    </lineage>
</organism>
<dbReference type="STRING" id="1672749.BJF92_15170"/>
<comment type="cofactor">
    <cofactor evidence="5">
        <name>Mg(2+)</name>
        <dbReference type="ChEBI" id="CHEBI:18420"/>
    </cofactor>
</comment>